<dbReference type="EMBL" id="SPMZ01000055">
    <property type="protein sequence ID" value="NMQ20625.1"/>
    <property type="molecule type" value="Genomic_DNA"/>
</dbReference>
<proteinExistence type="predicted"/>
<dbReference type="PANTHER" id="PTHR34504">
    <property type="entry name" value="ANTITOXIN HICB"/>
    <property type="match status" value="1"/>
</dbReference>
<name>A0ABX1TRR2_9GAMM</name>
<dbReference type="PANTHER" id="PTHR34504:SF2">
    <property type="entry name" value="UPF0150 PROTEIN SSL0259"/>
    <property type="match status" value="1"/>
</dbReference>
<organism evidence="2 3">
    <name type="scientific">Candidatus Competibacter phosphatis</name>
    <dbReference type="NCBI Taxonomy" id="221280"/>
    <lineage>
        <taxon>Bacteria</taxon>
        <taxon>Pseudomonadati</taxon>
        <taxon>Pseudomonadota</taxon>
        <taxon>Gammaproteobacteria</taxon>
        <taxon>Candidatus Competibacteraceae</taxon>
        <taxon>Candidatus Competibacter</taxon>
    </lineage>
</organism>
<protein>
    <submittedName>
        <fullName evidence="2">Type II toxin-antitoxin system HicB family antitoxin</fullName>
    </submittedName>
</protein>
<sequence length="131" mass="14184">MKFVIAIEPGDATHAFGVVVPDLPGCFSAGDTLDEAIDQAKDAIDFHCQTLIEDGGDVPPARTLAEHRADPDFAGWIWAVVEVPVERYFGPAEKINITLPRLLLAQIDERVRARGGTRSGFLAEAARAAMR</sequence>
<keyword evidence="3" id="KW-1185">Reference proteome</keyword>
<accession>A0ABX1TRR2</accession>
<dbReference type="RefSeq" id="WP_169249893.1">
    <property type="nucleotide sequence ID" value="NZ_SPMZ01000055.1"/>
</dbReference>
<feature type="domain" description="HicB-like antitoxin of toxin-antitoxin system" evidence="1">
    <location>
        <begin position="3"/>
        <end position="126"/>
    </location>
</feature>
<dbReference type="InterPro" id="IPR031807">
    <property type="entry name" value="HicB-like"/>
</dbReference>
<dbReference type="Gene3D" id="3.30.160.250">
    <property type="match status" value="1"/>
</dbReference>
<evidence type="ECO:0000313" key="2">
    <source>
        <dbReference type="EMBL" id="NMQ20625.1"/>
    </source>
</evidence>
<dbReference type="InterPro" id="IPR035069">
    <property type="entry name" value="TTHA1013/TTHA0281-like"/>
</dbReference>
<dbReference type="Proteomes" id="UP000760480">
    <property type="component" value="Unassembled WGS sequence"/>
</dbReference>
<reference evidence="2 3" key="1">
    <citation type="submission" date="2019-03" db="EMBL/GenBank/DDBJ databases">
        <title>Metabolic reconstructions from genomes of highly enriched 'Candidatus Accumulibacter' and 'Candidatus Competibacter' bioreactor populations.</title>
        <authorList>
            <person name="Annavajhala M.K."/>
            <person name="Welles L."/>
            <person name="Abbas B."/>
            <person name="Sorokin D."/>
            <person name="Park H."/>
            <person name="Van Loosdrecht M."/>
            <person name="Chandran K."/>
        </authorList>
    </citation>
    <scope>NUCLEOTIDE SEQUENCE [LARGE SCALE GENOMIC DNA]</scope>
    <source>
        <strain evidence="2 3">SBR_G</strain>
    </source>
</reference>
<evidence type="ECO:0000259" key="1">
    <source>
        <dbReference type="Pfam" id="PF15919"/>
    </source>
</evidence>
<comment type="caution">
    <text evidence="2">The sequence shown here is derived from an EMBL/GenBank/DDBJ whole genome shotgun (WGS) entry which is preliminary data.</text>
</comment>
<evidence type="ECO:0000313" key="3">
    <source>
        <dbReference type="Proteomes" id="UP000760480"/>
    </source>
</evidence>
<dbReference type="CDD" id="cd22231">
    <property type="entry name" value="RHH_NikR_HicB-like"/>
    <property type="match status" value="1"/>
</dbReference>
<dbReference type="SUPFAM" id="SSF143100">
    <property type="entry name" value="TTHA1013/TTHA0281-like"/>
    <property type="match status" value="1"/>
</dbReference>
<gene>
    <name evidence="2" type="ORF">E4P82_16340</name>
</gene>
<dbReference type="Pfam" id="PF15919">
    <property type="entry name" value="HicB_lk_antitox"/>
    <property type="match status" value="1"/>
</dbReference>
<dbReference type="InterPro" id="IPR051404">
    <property type="entry name" value="TA_system_antitoxin"/>
</dbReference>